<dbReference type="EMBL" id="CP104013">
    <property type="protein sequence ID" value="UYP45090.1"/>
    <property type="molecule type" value="Genomic_DNA"/>
</dbReference>
<feature type="transmembrane region" description="Helical" evidence="2">
    <location>
        <begin position="124"/>
        <end position="145"/>
    </location>
</feature>
<evidence type="ECO:0000313" key="4">
    <source>
        <dbReference type="Proteomes" id="UP001208689"/>
    </source>
</evidence>
<evidence type="ECO:0000256" key="2">
    <source>
        <dbReference type="SAM" id="Phobius"/>
    </source>
</evidence>
<feature type="transmembrane region" description="Helical" evidence="2">
    <location>
        <begin position="188"/>
        <end position="207"/>
    </location>
</feature>
<feature type="transmembrane region" description="Helical" evidence="2">
    <location>
        <begin position="362"/>
        <end position="382"/>
    </location>
</feature>
<keyword evidence="4" id="KW-1185">Reference proteome</keyword>
<feature type="compositionally biased region" description="Basic and acidic residues" evidence="1">
    <location>
        <begin position="11"/>
        <end position="20"/>
    </location>
</feature>
<keyword evidence="2" id="KW-1133">Transmembrane helix</keyword>
<feature type="region of interest" description="Disordered" evidence="1">
    <location>
        <begin position="1"/>
        <end position="29"/>
    </location>
</feature>
<gene>
    <name evidence="3" type="ORF">NEF87_001375</name>
</gene>
<feature type="transmembrane region" description="Helical" evidence="2">
    <location>
        <begin position="437"/>
        <end position="455"/>
    </location>
</feature>
<feature type="transmembrane region" description="Helical" evidence="2">
    <location>
        <begin position="282"/>
        <end position="303"/>
    </location>
</feature>
<evidence type="ECO:0000313" key="3">
    <source>
        <dbReference type="EMBL" id="UYP45090.1"/>
    </source>
</evidence>
<protein>
    <submittedName>
        <fullName evidence="3">Uncharacterized protein</fullName>
    </submittedName>
</protein>
<evidence type="ECO:0000256" key="1">
    <source>
        <dbReference type="SAM" id="MobiDB-lite"/>
    </source>
</evidence>
<reference evidence="3" key="1">
    <citation type="submission" date="2022-09" db="EMBL/GenBank/DDBJ databases">
        <title>Actin cytoskeleton and complex cell architecture in an #Asgard archaeon.</title>
        <authorList>
            <person name="Ponce Toledo R.I."/>
            <person name="Schleper C."/>
            <person name="Rodrigues Oliveira T."/>
            <person name="Wollweber F."/>
            <person name="Xu J."/>
            <person name="Rittmann S."/>
            <person name="Klingl A."/>
            <person name="Pilhofer M."/>
        </authorList>
    </citation>
    <scope>NUCLEOTIDE SEQUENCE</scope>
    <source>
        <strain evidence="3">B-35</strain>
    </source>
</reference>
<feature type="transmembrane region" description="Helical" evidence="2">
    <location>
        <begin position="84"/>
        <end position="104"/>
    </location>
</feature>
<organism evidence="3 4">
    <name type="scientific">Candidatus Lokiarchaeum ossiferum</name>
    <dbReference type="NCBI Taxonomy" id="2951803"/>
    <lineage>
        <taxon>Archaea</taxon>
        <taxon>Promethearchaeati</taxon>
        <taxon>Promethearchaeota</taxon>
        <taxon>Promethearchaeia</taxon>
        <taxon>Promethearchaeales</taxon>
        <taxon>Promethearchaeaceae</taxon>
        <taxon>Candidatus Lokiarchaeum</taxon>
    </lineage>
</organism>
<feature type="compositionally biased region" description="Polar residues" evidence="1">
    <location>
        <begin position="1"/>
        <end position="10"/>
    </location>
</feature>
<proteinExistence type="predicted"/>
<feature type="transmembrane region" description="Helical" evidence="2">
    <location>
        <begin position="389"/>
        <end position="407"/>
    </location>
</feature>
<feature type="transmembrane region" description="Helical" evidence="2">
    <location>
        <begin position="315"/>
        <end position="342"/>
    </location>
</feature>
<accession>A0ABY6HNJ4</accession>
<keyword evidence="2" id="KW-0812">Transmembrane</keyword>
<feature type="transmembrane region" description="Helical" evidence="2">
    <location>
        <begin position="228"/>
        <end position="251"/>
    </location>
</feature>
<sequence>MNVDEPSSNNKKNEEKRSEPSVDGSKNALGNKYSRIIAQDPSSQKKNAFLTKVQQKLIYFRELFLGRTKKQTQGEKHSYLGKRMLGLIFFFLLYSFVFFARMNSDIESGSFLDTLLTILSFGGAHLYTLATAVTFTFVMLSLACCNEKFLTWFFGKLYLLKHLLSVLLLTFGNYFLAQFLNDSSFELYSFLLILAMIWLIFQSVRIYTAARSGATKVEKRFSENYSPFLYFLAFIIPFVIIGALFFVAWFIRYGTVTFTLDVLGKYYPVQAFSIYNKEMDKIFPLLYLGLFLVSVFLIIQIILSRKKGSTKRAGVFDFFTFGLISFVMLLYSIYNITLYLYLDPEFIEALSILLGDDSSSSFFFIIEFLLAILFLSWIVLDIRKQFKKGVLFFTSDGLVLFLMGMILSQTTARLGLITNHAGQITSLAKYIQYDYVVLPYLILGFLGLSILIYWIKPQQFSMFMHMNEAAIRKEDKSMDVILSFLKREFIRRGERLAISDEIVQSLMQLTGLGKGIVMSLIHRLDKQFIDVQIYEEENLPGSQVLYFDFIPITQKYQKSKEADERAKKYLQDQFSTNIQKDQRKRLKLTKGPVSSSKQNDTFIQALSIQYGRKIKDEEAIKKSHEEEQLIIDRAVDEDTLDLVYEIIKQEYIRRIKQVADYPDDFRFKISEIAPSIEKYTRITPGRLYPLLKELAVENWNFNLSRYGMDDTEETEDRWVEFLPISDFALSSALMKYRPESTREIVVLMQTWFYRNILHERTELELLPPLIYEDEEEEARRSYRSRWFANLMEYFRINYPLMVKIREQQYQSRKMQYMMRKIIQASINAHGLKSSSLKKKKAK</sequence>
<dbReference type="Proteomes" id="UP001208689">
    <property type="component" value="Chromosome"/>
</dbReference>
<name>A0ABY6HNJ4_9ARCH</name>
<feature type="transmembrane region" description="Helical" evidence="2">
    <location>
        <begin position="157"/>
        <end position="176"/>
    </location>
</feature>
<keyword evidence="2" id="KW-0472">Membrane</keyword>